<dbReference type="SUPFAM" id="SSF56935">
    <property type="entry name" value="Porins"/>
    <property type="match status" value="1"/>
</dbReference>
<dbReference type="PROSITE" id="PS52016">
    <property type="entry name" value="TONB_DEPENDENT_REC_3"/>
    <property type="match status" value="1"/>
</dbReference>
<keyword evidence="7 12" id="KW-0798">TonB box</keyword>
<keyword evidence="10 11" id="KW-0998">Cell outer membrane</keyword>
<reference evidence="15 16" key="1">
    <citation type="submission" date="2016-11" db="EMBL/GenBank/DDBJ databases">
        <title>Trade-off between light-utilization and light-protection in marine flavobacteria.</title>
        <authorList>
            <person name="Kumagai Y."/>
        </authorList>
    </citation>
    <scope>NUCLEOTIDE SEQUENCE [LARGE SCALE GENOMIC DNA]</scope>
    <source>
        <strain evidence="15 16">NBRC 107125</strain>
    </source>
</reference>
<evidence type="ECO:0000256" key="3">
    <source>
        <dbReference type="ARBA" id="ARBA00022448"/>
    </source>
</evidence>
<dbReference type="RefSeq" id="WP_085759214.1">
    <property type="nucleotide sequence ID" value="NZ_CP019343.1"/>
</dbReference>
<accession>A0A1X9NJI9</accession>
<evidence type="ECO:0000256" key="9">
    <source>
        <dbReference type="ARBA" id="ARBA00023170"/>
    </source>
</evidence>
<keyword evidence="4 11" id="KW-1134">Transmembrane beta strand</keyword>
<evidence type="ECO:0000259" key="14">
    <source>
        <dbReference type="Pfam" id="PF07715"/>
    </source>
</evidence>
<evidence type="ECO:0000256" key="2">
    <source>
        <dbReference type="ARBA" id="ARBA00008143"/>
    </source>
</evidence>
<dbReference type="Proteomes" id="UP000193450">
    <property type="component" value="Chromosome"/>
</dbReference>
<evidence type="ECO:0000256" key="6">
    <source>
        <dbReference type="ARBA" id="ARBA00022729"/>
    </source>
</evidence>
<dbReference type="InterPro" id="IPR036942">
    <property type="entry name" value="Beta-barrel_TonB_sf"/>
</dbReference>
<keyword evidence="5 11" id="KW-0812">Transmembrane</keyword>
<name>A0A1X9NJI9_9GAMM</name>
<evidence type="ECO:0000256" key="5">
    <source>
        <dbReference type="ARBA" id="ARBA00022692"/>
    </source>
</evidence>
<sequence length="697" mass="78415">MNQNLFSGTLYQGAIAALLCNPLQSFADDEDLYGLSLQELVNVKIITNASLLTENTLTASATVDSVTRQHWQQQSARSLVDTLQHVPGVYTSYNLVANDAISIRGNSSSPGVRGISMQLDGVPLNGIIFSTALYHSEGFSLGLLEQVDVIRGPGSALYGADAFQGVISLTSRELEAGDAIAEFQYGGNDYQAATIASSQNLAEWKLSGIIDYRDSSADISYDYGNTLIDQDLQYSRSVDFEREISSAMVKVSRAINNHWQFDSSYVKNQQDRFDVRHLGPDIENAEQSPERTTVDDFDNHSSLELLQARVKGQLDNGLNLSVQAYTWDADWRWGVIQPAMVNTFKQEYRETRDGLIAYIKRDDKTRALNWSAGLEYAKHDNKRDRLGVGFKGYQTEPVTDTGWPVINAGEGYDRHVRSVFSELRYAINEQWLVNLGGRGDNYSDFDTQWSPRAGIIFQPDNSSAIKVLYGQAFRAPAINEINYKPSDSRGFTLGNEDITPETVDTYELVLMKSTTQQSVELVGYYTEIEDGIIRQPIPDNTLNQFSYYNTAKIRSTGAELKYAYHWQHAKSNIAIAYADSKDTGNEISLDAYPRWMIDWGMSYEWSGQQLELTLNSRIMLDRKAYQRTSTTLSPSDLDNYVRFDLHLLKTINPHWELSLDILNLQDRDNNTVGQIGINETSIPEDGITPWLGLRYSY</sequence>
<evidence type="ECO:0000259" key="13">
    <source>
        <dbReference type="Pfam" id="PF00593"/>
    </source>
</evidence>
<evidence type="ECO:0000256" key="12">
    <source>
        <dbReference type="RuleBase" id="RU003357"/>
    </source>
</evidence>
<dbReference type="InterPro" id="IPR039426">
    <property type="entry name" value="TonB-dep_rcpt-like"/>
</dbReference>
<evidence type="ECO:0000256" key="8">
    <source>
        <dbReference type="ARBA" id="ARBA00023136"/>
    </source>
</evidence>
<evidence type="ECO:0000256" key="4">
    <source>
        <dbReference type="ARBA" id="ARBA00022452"/>
    </source>
</evidence>
<dbReference type="Pfam" id="PF07715">
    <property type="entry name" value="Plug"/>
    <property type="match status" value="1"/>
</dbReference>
<feature type="domain" description="TonB-dependent receptor plug" evidence="14">
    <location>
        <begin position="58"/>
        <end position="166"/>
    </location>
</feature>
<dbReference type="EMBL" id="CP019343">
    <property type="protein sequence ID" value="ARN75047.1"/>
    <property type="molecule type" value="Genomic_DNA"/>
</dbReference>
<dbReference type="GO" id="GO:0044718">
    <property type="term" value="P:siderophore transmembrane transport"/>
    <property type="evidence" value="ECO:0007669"/>
    <property type="project" value="TreeGrafter"/>
</dbReference>
<protein>
    <recommendedName>
        <fullName evidence="17">TonB-dependent receptor</fullName>
    </recommendedName>
</protein>
<evidence type="ECO:0000256" key="11">
    <source>
        <dbReference type="PROSITE-ProRule" id="PRU01360"/>
    </source>
</evidence>
<evidence type="ECO:0000256" key="7">
    <source>
        <dbReference type="ARBA" id="ARBA00023077"/>
    </source>
</evidence>
<feature type="domain" description="TonB-dependent receptor-like beta-barrel" evidence="13">
    <location>
        <begin position="273"/>
        <end position="664"/>
    </location>
</feature>
<dbReference type="KEGG" id="osg:BST96_13550"/>
<evidence type="ECO:0008006" key="17">
    <source>
        <dbReference type="Google" id="ProtNLM"/>
    </source>
</evidence>
<organism evidence="15 16">
    <name type="scientific">Oceanicoccus sagamiensis</name>
    <dbReference type="NCBI Taxonomy" id="716816"/>
    <lineage>
        <taxon>Bacteria</taxon>
        <taxon>Pseudomonadati</taxon>
        <taxon>Pseudomonadota</taxon>
        <taxon>Gammaproteobacteria</taxon>
        <taxon>Cellvibrionales</taxon>
        <taxon>Spongiibacteraceae</taxon>
        <taxon>Oceanicoccus</taxon>
    </lineage>
</organism>
<dbReference type="GO" id="GO:0009279">
    <property type="term" value="C:cell outer membrane"/>
    <property type="evidence" value="ECO:0007669"/>
    <property type="project" value="UniProtKB-SubCell"/>
</dbReference>
<gene>
    <name evidence="15" type="ORF">BST96_13550</name>
</gene>
<evidence type="ECO:0000313" key="15">
    <source>
        <dbReference type="EMBL" id="ARN75047.1"/>
    </source>
</evidence>
<dbReference type="PANTHER" id="PTHR30069:SF29">
    <property type="entry name" value="HEMOGLOBIN AND HEMOGLOBIN-HAPTOGLOBIN-BINDING PROTEIN 1-RELATED"/>
    <property type="match status" value="1"/>
</dbReference>
<dbReference type="GO" id="GO:0015344">
    <property type="term" value="F:siderophore uptake transmembrane transporter activity"/>
    <property type="evidence" value="ECO:0007669"/>
    <property type="project" value="TreeGrafter"/>
</dbReference>
<keyword evidence="6" id="KW-0732">Signal</keyword>
<dbReference type="InterPro" id="IPR012910">
    <property type="entry name" value="Plug_dom"/>
</dbReference>
<comment type="subcellular location">
    <subcellularLocation>
        <location evidence="1 11">Cell outer membrane</location>
        <topology evidence="1 11">Multi-pass membrane protein</topology>
    </subcellularLocation>
</comment>
<dbReference type="STRING" id="716816.BST96_13550"/>
<dbReference type="Gene3D" id="2.40.170.20">
    <property type="entry name" value="TonB-dependent receptor, beta-barrel domain"/>
    <property type="match status" value="1"/>
</dbReference>
<keyword evidence="16" id="KW-1185">Reference proteome</keyword>
<proteinExistence type="inferred from homology"/>
<dbReference type="InterPro" id="IPR037066">
    <property type="entry name" value="Plug_dom_sf"/>
</dbReference>
<evidence type="ECO:0000256" key="1">
    <source>
        <dbReference type="ARBA" id="ARBA00004571"/>
    </source>
</evidence>
<keyword evidence="8 11" id="KW-0472">Membrane</keyword>
<dbReference type="Pfam" id="PF00593">
    <property type="entry name" value="TonB_dep_Rec_b-barrel"/>
    <property type="match status" value="1"/>
</dbReference>
<dbReference type="Gene3D" id="2.170.130.10">
    <property type="entry name" value="TonB-dependent receptor, plug domain"/>
    <property type="match status" value="1"/>
</dbReference>
<evidence type="ECO:0000256" key="10">
    <source>
        <dbReference type="ARBA" id="ARBA00023237"/>
    </source>
</evidence>
<keyword evidence="3 11" id="KW-0813">Transport</keyword>
<dbReference type="InterPro" id="IPR000531">
    <property type="entry name" value="Beta-barrel_TonB"/>
</dbReference>
<keyword evidence="9" id="KW-0675">Receptor</keyword>
<dbReference type="OrthoDB" id="9764669at2"/>
<dbReference type="PANTHER" id="PTHR30069">
    <property type="entry name" value="TONB-DEPENDENT OUTER MEMBRANE RECEPTOR"/>
    <property type="match status" value="1"/>
</dbReference>
<comment type="similarity">
    <text evidence="2">Belongs to the TonB-dependent receptor family. Hemoglobin/haptoglobin binding protein subfamily.</text>
</comment>
<dbReference type="AlphaFoldDB" id="A0A1X9NJI9"/>
<evidence type="ECO:0000313" key="16">
    <source>
        <dbReference type="Proteomes" id="UP000193450"/>
    </source>
</evidence>